<proteinExistence type="predicted"/>
<dbReference type="OrthoDB" id="5379188at2"/>
<name>A0A0J8UD76_9MYCO</name>
<sequence length="932" mass="100969">MTSTQSNRPGEQPPSPTALVSWAHSNPDWNQDQSAAWQEQVKEFADLLRAQGVAADLDLFHLSETSIDWTRWGPGKARSSDFVIVAMSEAWAQRWLGQNAPTVGAGAVAEADMLKGIFGRDQSEFQRKTLIALLPGVRSDVVPEDLYRLNRFRVAELTREGVEDLLRAVFEAPRHVAAPVGPRPTFDSAAPSAPPAAATGPAAATAFDAIDSPEYFHRLLAMSEERIRHRRRGAGLTETQVASSLAFGPRVPHELQVLDRGLLRILHGPLGSGKSEVAEQWHRAAIERAAEDPEAAVPVWIAIDELATGLESHVLAEVGLPVLGERGVDVVVDGLDERADRAAAVMRQAGEFVKKWPQSRLLLTTRSPGLVDDELLVAVPLLPPGQASALMTRVAERDVSGLGAQLESAVERPLFALLVAQHMAADGGATGIHEVIARVVDDVVSREGYNLFAELRALAVATIRTGGAVDPATITSADVAARIRRSPLVVTTGRSCSFALATFEQWFAAQAVLDGVIGVDEVLASIDSFGRWRYVLAIVAATADPARADAVLAAVVRWNPGAAGWLVDEMSAGGLSRMLPDSGAGDWQVLGQRFRSAMHAWLDGLGPLADCFGPSRMFGVGFDDIAVAVTLDSQRAYVSWFPRFQVPGDPLPEVVENSASGRLSGRPTVQSMVPAPTAVNGIWELSRRLLISDLTEYFPRRAAEIALAHNGVASEEARIYRAAARAYDEAPPGFTGNLDVERLYPAADIAPSQSHPFGGYTTAAMHRYAVTVIDAAMRCYLEISAWATPNFDRSLPLRGMMPVEFFGTMFYESDRGLFDYPGLETAGFSWMFRPIGTGTSGEVDPDANRISLTINDDARSDEMTSEKTRLYTAFTDYIESHPEYEPFARPFTSTHGRIGLFHRTPATQIALGWLWQDMKALGFVTGPTPPDL</sequence>
<dbReference type="AlphaFoldDB" id="A0A0J8UD76"/>
<dbReference type="PATRIC" id="fig|451644.5.peg.2419"/>
<dbReference type="InterPro" id="IPR027417">
    <property type="entry name" value="P-loop_NTPase"/>
</dbReference>
<dbReference type="EMBL" id="LFOD01000008">
    <property type="protein sequence ID" value="KMV18295.1"/>
    <property type="molecule type" value="Genomic_DNA"/>
</dbReference>
<dbReference type="SUPFAM" id="SSF52540">
    <property type="entry name" value="P-loop containing nucleoside triphosphate hydrolases"/>
    <property type="match status" value="1"/>
</dbReference>
<comment type="caution">
    <text evidence="2">The sequence shown here is derived from an EMBL/GenBank/DDBJ whole genome shotgun (WGS) entry which is preliminary data.</text>
</comment>
<evidence type="ECO:0000313" key="2">
    <source>
        <dbReference type="EMBL" id="KMV18295.1"/>
    </source>
</evidence>
<feature type="region of interest" description="Disordered" evidence="1">
    <location>
        <begin position="1"/>
        <end position="24"/>
    </location>
</feature>
<evidence type="ECO:0000313" key="3">
    <source>
        <dbReference type="Proteomes" id="UP000037594"/>
    </source>
</evidence>
<accession>A0A0J8UD76</accession>
<evidence type="ECO:0000256" key="1">
    <source>
        <dbReference type="SAM" id="MobiDB-lite"/>
    </source>
</evidence>
<protein>
    <recommendedName>
        <fullName evidence="4">SEFIR domain-containing protein</fullName>
    </recommendedName>
</protein>
<reference evidence="2 3" key="1">
    <citation type="submission" date="2015-06" db="EMBL/GenBank/DDBJ databases">
        <title>Genome sequence of Mycobacterium conceptionense strain MLE.</title>
        <authorList>
            <person name="Greninger A.L."/>
            <person name="Cunningham G."/>
            <person name="Chiu C.Y."/>
            <person name="Miller S."/>
        </authorList>
    </citation>
    <scope>NUCLEOTIDE SEQUENCE [LARGE SCALE GENOMIC DNA]</scope>
    <source>
        <strain evidence="2 3">MLE</strain>
    </source>
</reference>
<dbReference type="RefSeq" id="WP_131722470.1">
    <property type="nucleotide sequence ID" value="NZ_LFOD01000008.1"/>
</dbReference>
<gene>
    <name evidence="2" type="ORF">ACT17_11710</name>
</gene>
<dbReference type="Proteomes" id="UP000037594">
    <property type="component" value="Unassembled WGS sequence"/>
</dbReference>
<organism evidence="2 3">
    <name type="scientific">Mycolicibacterium conceptionense</name>
    <dbReference type="NCBI Taxonomy" id="451644"/>
    <lineage>
        <taxon>Bacteria</taxon>
        <taxon>Bacillati</taxon>
        <taxon>Actinomycetota</taxon>
        <taxon>Actinomycetes</taxon>
        <taxon>Mycobacteriales</taxon>
        <taxon>Mycobacteriaceae</taxon>
        <taxon>Mycolicibacterium</taxon>
    </lineage>
</organism>
<evidence type="ECO:0008006" key="4">
    <source>
        <dbReference type="Google" id="ProtNLM"/>
    </source>
</evidence>